<dbReference type="InterPro" id="IPR003890">
    <property type="entry name" value="MIF4G-like_typ-3"/>
</dbReference>
<dbReference type="Proteomes" id="UP000694867">
    <property type="component" value="Unplaced"/>
</dbReference>
<dbReference type="Gene3D" id="1.25.40.180">
    <property type="match status" value="1"/>
</dbReference>
<dbReference type="AlphaFoldDB" id="A0AAJ6QRT7"/>
<evidence type="ECO:0000313" key="4">
    <source>
        <dbReference type="RefSeq" id="XP_003741770.1"/>
    </source>
</evidence>
<dbReference type="GO" id="GO:0016281">
    <property type="term" value="C:eukaryotic translation initiation factor 4F complex"/>
    <property type="evidence" value="ECO:0007669"/>
    <property type="project" value="TreeGrafter"/>
</dbReference>
<reference evidence="4" key="1">
    <citation type="submission" date="2025-08" db="UniProtKB">
        <authorList>
            <consortium name="RefSeq"/>
        </authorList>
    </citation>
    <scope>IDENTIFICATION</scope>
</reference>
<accession>A0AAJ6QRT7</accession>
<name>A0AAJ6QRT7_9ACAR</name>
<feature type="domain" description="MIF4G" evidence="2">
    <location>
        <begin position="171"/>
        <end position="424"/>
    </location>
</feature>
<evidence type="ECO:0000313" key="3">
    <source>
        <dbReference type="Proteomes" id="UP000694867"/>
    </source>
</evidence>
<feature type="region of interest" description="Disordered" evidence="1">
    <location>
        <begin position="46"/>
        <end position="72"/>
    </location>
</feature>
<dbReference type="PANTHER" id="PTHR23253:SF78">
    <property type="entry name" value="EUKARYOTIC TRANSLATION INITIATION FACTOR 4G1, ISOFORM B-RELATED"/>
    <property type="match status" value="1"/>
</dbReference>
<dbReference type="InterPro" id="IPR016024">
    <property type="entry name" value="ARM-type_fold"/>
</dbReference>
<dbReference type="SMART" id="SM00543">
    <property type="entry name" value="MIF4G"/>
    <property type="match status" value="1"/>
</dbReference>
<dbReference type="GeneID" id="100906404"/>
<dbReference type="GO" id="GO:0003729">
    <property type="term" value="F:mRNA binding"/>
    <property type="evidence" value="ECO:0007669"/>
    <property type="project" value="TreeGrafter"/>
</dbReference>
<keyword evidence="3" id="KW-1185">Reference proteome</keyword>
<dbReference type="RefSeq" id="XP_003741770.1">
    <property type="nucleotide sequence ID" value="XM_003741722.1"/>
</dbReference>
<feature type="compositionally biased region" description="Basic and acidic residues" evidence="1">
    <location>
        <begin position="55"/>
        <end position="64"/>
    </location>
</feature>
<organism evidence="3 4">
    <name type="scientific">Galendromus occidentalis</name>
    <name type="common">western predatory mite</name>
    <dbReference type="NCBI Taxonomy" id="34638"/>
    <lineage>
        <taxon>Eukaryota</taxon>
        <taxon>Metazoa</taxon>
        <taxon>Ecdysozoa</taxon>
        <taxon>Arthropoda</taxon>
        <taxon>Chelicerata</taxon>
        <taxon>Arachnida</taxon>
        <taxon>Acari</taxon>
        <taxon>Parasitiformes</taxon>
        <taxon>Mesostigmata</taxon>
        <taxon>Gamasina</taxon>
        <taxon>Phytoseioidea</taxon>
        <taxon>Phytoseiidae</taxon>
        <taxon>Typhlodrominae</taxon>
        <taxon>Galendromus</taxon>
    </lineage>
</organism>
<evidence type="ECO:0000259" key="2">
    <source>
        <dbReference type="SMART" id="SM00543"/>
    </source>
</evidence>
<dbReference type="PANTHER" id="PTHR23253">
    <property type="entry name" value="EUKARYOTIC TRANSLATION INITIATION FACTOR 4 GAMMA"/>
    <property type="match status" value="1"/>
</dbReference>
<dbReference type="SUPFAM" id="SSF48371">
    <property type="entry name" value="ARM repeat"/>
    <property type="match status" value="1"/>
</dbReference>
<gene>
    <name evidence="4" type="primary">LOC100906404</name>
</gene>
<dbReference type="Pfam" id="PF02854">
    <property type="entry name" value="MIF4G"/>
    <property type="match status" value="1"/>
</dbReference>
<sequence length="522" mass="58726">MFVQSNKATGRFNSPSGIRPGKVSFGRPIINPEVLQDVLLRGSPVASEAPLRRSSVAEHQERPRAPQGPGILVGVLEKRGTSTEPSLARRGSSGVELGRLQEERRIGAARRLPKKTAQMDWVRAAVPDQLKEVGPKMAVSLRKDEDIKLKVSAQAWKPRRAATESVDELLFRKFRSILNKLTPEKFEALLTQVKALEIKSQEQLSHITSLVLDKALDETHFAPTYAQLCNTLLREFSVASEGDPKKRVNFRQLLLQKCQAEFEKDTAASKERENELKRDRKAQLAACKSKLERKDLQELFDEADQKSKRRSLGLMTFIGQLYNLGVLSYAIMHECFLKLLKTSDDEASVVCACKLFTTVGKKVSSEGKGGGREAAKTEKKFSMLLHRLRNLISLNKKARKSHAKHLPQRIIFMMEDVCELEKNCWVPRIRIQAPKTLGEIKDEADREKHVARLQPDLDSEKRTSSPKAIGEPRPGQRPIATKKNGVTYNLTKEEFHSITLPRSAFPFAPETTPRKWTSGVRG</sequence>
<dbReference type="GO" id="GO:0003743">
    <property type="term" value="F:translation initiation factor activity"/>
    <property type="evidence" value="ECO:0007669"/>
    <property type="project" value="TreeGrafter"/>
</dbReference>
<feature type="region of interest" description="Disordered" evidence="1">
    <location>
        <begin position="444"/>
        <end position="486"/>
    </location>
</feature>
<evidence type="ECO:0000256" key="1">
    <source>
        <dbReference type="SAM" id="MobiDB-lite"/>
    </source>
</evidence>
<protein>
    <submittedName>
        <fullName evidence="4">Eukaryotic translation initiation factor 4 gamma 3-like</fullName>
    </submittedName>
</protein>
<proteinExistence type="predicted"/>
<dbReference type="KEGG" id="goe:100906404"/>